<reference evidence="1 2" key="1">
    <citation type="submission" date="2024-02" db="EMBL/GenBank/DDBJ databases">
        <authorList>
            <person name="Chen Y."/>
            <person name="Shah S."/>
            <person name="Dougan E. K."/>
            <person name="Thang M."/>
            <person name="Chan C."/>
        </authorList>
    </citation>
    <scope>NUCLEOTIDE SEQUENCE [LARGE SCALE GENOMIC DNA]</scope>
</reference>
<dbReference type="EMBL" id="CAXAMN010004080">
    <property type="protein sequence ID" value="CAK9007588.1"/>
    <property type="molecule type" value="Genomic_DNA"/>
</dbReference>
<evidence type="ECO:0000313" key="2">
    <source>
        <dbReference type="Proteomes" id="UP001642484"/>
    </source>
</evidence>
<protein>
    <submittedName>
        <fullName evidence="1">Uncharacterized protein</fullName>
    </submittedName>
</protein>
<organism evidence="1 2">
    <name type="scientific">Durusdinium trenchii</name>
    <dbReference type="NCBI Taxonomy" id="1381693"/>
    <lineage>
        <taxon>Eukaryota</taxon>
        <taxon>Sar</taxon>
        <taxon>Alveolata</taxon>
        <taxon>Dinophyceae</taxon>
        <taxon>Suessiales</taxon>
        <taxon>Symbiodiniaceae</taxon>
        <taxon>Durusdinium</taxon>
    </lineage>
</organism>
<dbReference type="Proteomes" id="UP001642484">
    <property type="component" value="Unassembled WGS sequence"/>
</dbReference>
<accession>A0ABP0IZT4</accession>
<keyword evidence="2" id="KW-1185">Reference proteome</keyword>
<evidence type="ECO:0000313" key="1">
    <source>
        <dbReference type="EMBL" id="CAK9007588.1"/>
    </source>
</evidence>
<comment type="caution">
    <text evidence="1">The sequence shown here is derived from an EMBL/GenBank/DDBJ whole genome shotgun (WGS) entry which is preliminary data.</text>
</comment>
<proteinExistence type="predicted"/>
<gene>
    <name evidence="1" type="ORF">CCMP2556_LOCUS8905</name>
</gene>
<name>A0ABP0IZT4_9DINO</name>
<sequence>MVAGRCRGFEDLPLDVSLRCVAVLPISDAPQFRRVCRKLSVLCGPEFSRTRARLGVRELRLVGAVASDPRKKRGRALCNEAARVTMELQPDATSAAKDLLRIKGSELEAVIQDVDRAASLLESSVPAEGAELQTTDNQDDATQSTLHVWDSSGTMREVEVYAVVDGQLFLIGPAELRHLRWMMHMADKEEQFGSLQNARLYISDVNAEIQTNSGSGTKDTSVLQKSNDNAFMVHPDLMNSKSPKTSALDQGIRGQLLFCALEL</sequence>